<proteinExistence type="predicted"/>
<accession>A0A937HIQ6</accession>
<name>A0A937HIQ6_9PROT</name>
<keyword evidence="1" id="KW-1133">Transmembrane helix</keyword>
<evidence type="ECO:0000256" key="1">
    <source>
        <dbReference type="SAM" id="Phobius"/>
    </source>
</evidence>
<sequence>MYDSYIYASYIATFGPLVLLVWFSFKALATARARVDALDTDGEDAA</sequence>
<organism evidence="2 3">
    <name type="scientific">PS1 clade bacterium</name>
    <dbReference type="NCBI Taxonomy" id="2175152"/>
    <lineage>
        <taxon>Bacteria</taxon>
        <taxon>Pseudomonadati</taxon>
        <taxon>Pseudomonadota</taxon>
        <taxon>Alphaproteobacteria</taxon>
        <taxon>PS1 clade</taxon>
    </lineage>
</organism>
<protein>
    <recommendedName>
        <fullName evidence="4">Heme exporter protein D</fullName>
    </recommendedName>
</protein>
<evidence type="ECO:0000313" key="3">
    <source>
        <dbReference type="Proteomes" id="UP000785783"/>
    </source>
</evidence>
<dbReference type="EMBL" id="JADHOK010000002">
    <property type="protein sequence ID" value="MBL6761148.1"/>
    <property type="molecule type" value="Genomic_DNA"/>
</dbReference>
<dbReference type="Proteomes" id="UP000785783">
    <property type="component" value="Unassembled WGS sequence"/>
</dbReference>
<gene>
    <name evidence="2" type="ORF">ISQ19_00450</name>
</gene>
<evidence type="ECO:0000313" key="2">
    <source>
        <dbReference type="EMBL" id="MBL6761148.1"/>
    </source>
</evidence>
<keyword evidence="1" id="KW-0472">Membrane</keyword>
<dbReference type="AlphaFoldDB" id="A0A937HIQ6"/>
<keyword evidence="1" id="KW-0812">Transmembrane</keyword>
<evidence type="ECO:0008006" key="4">
    <source>
        <dbReference type="Google" id="ProtNLM"/>
    </source>
</evidence>
<reference evidence="2" key="1">
    <citation type="submission" date="2020-10" db="EMBL/GenBank/DDBJ databases">
        <title>Microbiome of the Black Sea water column analyzed by genome centric metagenomics.</title>
        <authorList>
            <person name="Cabello-Yeves P.J."/>
            <person name="Callieri C."/>
            <person name="Picazo A."/>
            <person name="Mehrshad M."/>
            <person name="Haro-Moreno J.M."/>
            <person name="Roda-Garcia J."/>
            <person name="Dzembekova N."/>
            <person name="Slabakova V."/>
            <person name="Slabakova N."/>
            <person name="Moncheva S."/>
            <person name="Rodriguez-Valera F."/>
        </authorList>
    </citation>
    <scope>NUCLEOTIDE SEQUENCE</scope>
    <source>
        <strain evidence="2">BS307-5m-G5</strain>
    </source>
</reference>
<comment type="caution">
    <text evidence="2">The sequence shown here is derived from an EMBL/GenBank/DDBJ whole genome shotgun (WGS) entry which is preliminary data.</text>
</comment>
<feature type="transmembrane region" description="Helical" evidence="1">
    <location>
        <begin position="6"/>
        <end position="25"/>
    </location>
</feature>